<dbReference type="RefSeq" id="WP_129893246.1">
    <property type="nucleotide sequence ID" value="NZ_CP035758.1"/>
</dbReference>
<reference evidence="1 2" key="1">
    <citation type="submission" date="2019-01" db="EMBL/GenBank/DDBJ databases">
        <title>Ktedonosporobacter rubrisoli SCAWS-G2.</title>
        <authorList>
            <person name="Huang Y."/>
            <person name="Yan B."/>
        </authorList>
    </citation>
    <scope>NUCLEOTIDE SEQUENCE [LARGE SCALE GENOMIC DNA]</scope>
    <source>
        <strain evidence="1 2">SCAWS-G2</strain>
    </source>
</reference>
<name>A0A4P6K1W2_KTERU</name>
<dbReference type="OrthoDB" id="158987at2"/>
<dbReference type="AlphaFoldDB" id="A0A4P6K1W2"/>
<gene>
    <name evidence="1" type="ORF">EPA93_41840</name>
</gene>
<dbReference type="Proteomes" id="UP000290365">
    <property type="component" value="Chromosome"/>
</dbReference>
<sequence>MMRGYPGTGKSTIARAIARALQAPLIDRDIIRQTGVDIFGDLPDIGRFSYELMFALVREQLSLGLSVVVDTPLTYYRTYEQSRRLAQSFRTPLQVVHCQCPPEVQKRRLEGRKGQVSQFQITSWEEWKQWRPRFEEFEDGGCIIDTSRPLDDSLAKVMRTLYELHIQHRQQLQEQGLSDHPRI</sequence>
<dbReference type="EMBL" id="CP035758">
    <property type="protein sequence ID" value="QBD82177.1"/>
    <property type="molecule type" value="Genomic_DNA"/>
</dbReference>
<dbReference type="KEGG" id="kbs:EPA93_41840"/>
<dbReference type="SUPFAM" id="SSF52540">
    <property type="entry name" value="P-loop containing nucleoside triphosphate hydrolases"/>
    <property type="match status" value="1"/>
</dbReference>
<dbReference type="InterPro" id="IPR027417">
    <property type="entry name" value="P-loop_NTPase"/>
</dbReference>
<accession>A0A4P6K1W2</accession>
<organism evidence="1 2">
    <name type="scientific">Ktedonosporobacter rubrisoli</name>
    <dbReference type="NCBI Taxonomy" id="2509675"/>
    <lineage>
        <taxon>Bacteria</taxon>
        <taxon>Bacillati</taxon>
        <taxon>Chloroflexota</taxon>
        <taxon>Ktedonobacteria</taxon>
        <taxon>Ktedonobacterales</taxon>
        <taxon>Ktedonosporobacteraceae</taxon>
        <taxon>Ktedonosporobacter</taxon>
    </lineage>
</organism>
<keyword evidence="2" id="KW-1185">Reference proteome</keyword>
<evidence type="ECO:0000313" key="2">
    <source>
        <dbReference type="Proteomes" id="UP000290365"/>
    </source>
</evidence>
<dbReference type="GO" id="GO:0005524">
    <property type="term" value="F:ATP binding"/>
    <property type="evidence" value="ECO:0007669"/>
    <property type="project" value="UniProtKB-KW"/>
</dbReference>
<protein>
    <submittedName>
        <fullName evidence="1">ATP-binding protein</fullName>
    </submittedName>
</protein>
<dbReference type="PANTHER" id="PTHR37807">
    <property type="entry name" value="OS07G0160300 PROTEIN"/>
    <property type="match status" value="1"/>
</dbReference>
<dbReference type="Gene3D" id="3.40.50.300">
    <property type="entry name" value="P-loop containing nucleotide triphosphate hydrolases"/>
    <property type="match status" value="1"/>
</dbReference>
<proteinExistence type="predicted"/>
<dbReference type="PANTHER" id="PTHR37807:SF3">
    <property type="entry name" value="OS07G0160300 PROTEIN"/>
    <property type="match status" value="1"/>
</dbReference>
<dbReference type="Pfam" id="PF13671">
    <property type="entry name" value="AAA_33"/>
    <property type="match status" value="1"/>
</dbReference>
<keyword evidence="1" id="KW-0067">ATP-binding</keyword>
<keyword evidence="1" id="KW-0547">Nucleotide-binding</keyword>
<evidence type="ECO:0000313" key="1">
    <source>
        <dbReference type="EMBL" id="QBD82177.1"/>
    </source>
</evidence>